<name>A0ABW5C408_9BACI</name>
<sequence length="398" mass="45290">MKKKSVLKPILGLAIAGGLLVPTVADVKAASFNPTLVEKLERKEYNVSYEEDGYVYKGIADNMFQTTHNSPGTLIAVFKRNSTQGAYSYFKHLFENPKNRYIYYFQHSPTPAEPPYPVITPSKSEYERYDNVNLDSFDKFHIRKSLYIENPTKENKYYLVAYQPSRENAYNEEIRFYEGVNYMLLPENDLTHILNTYTPAQSKSIAGKSIAIPKDTEPYREPIARLIAKQDIPLLKKESNGSYTAVKMLDKGGFYRIYGVEGNLYNVGGDYYVPRNDALMSHFIGRLQVNKSVPMYNPSGQIHRYLTAGEAVRVFDYDNGKYDVGGGYYVLDSTKIQYFVGAITANQNVSVFSTDGKVAYTLKKGQRVFIERLEGNKAYIDGDTYIVHDKSKTTYSKS</sequence>
<evidence type="ECO:0000256" key="1">
    <source>
        <dbReference type="SAM" id="SignalP"/>
    </source>
</evidence>
<gene>
    <name evidence="2" type="ORF">ACFSKK_23040</name>
</gene>
<comment type="caution">
    <text evidence="2">The sequence shown here is derived from an EMBL/GenBank/DDBJ whole genome shotgun (WGS) entry which is preliminary data.</text>
</comment>
<evidence type="ECO:0000313" key="2">
    <source>
        <dbReference type="EMBL" id="MFD2216556.1"/>
    </source>
</evidence>
<feature type="chain" id="PRO_5045064761" evidence="1">
    <location>
        <begin position="26"/>
        <end position="398"/>
    </location>
</feature>
<proteinExistence type="predicted"/>
<feature type="signal peptide" evidence="1">
    <location>
        <begin position="1"/>
        <end position="25"/>
    </location>
</feature>
<dbReference type="RefSeq" id="WP_379053389.1">
    <property type="nucleotide sequence ID" value="NZ_JBHUIK010000007.1"/>
</dbReference>
<evidence type="ECO:0000313" key="3">
    <source>
        <dbReference type="Proteomes" id="UP001597318"/>
    </source>
</evidence>
<keyword evidence="3" id="KW-1185">Reference proteome</keyword>
<protein>
    <submittedName>
        <fullName evidence="2">Uncharacterized protein</fullName>
    </submittedName>
</protein>
<dbReference type="Proteomes" id="UP001597318">
    <property type="component" value="Unassembled WGS sequence"/>
</dbReference>
<reference evidence="3" key="1">
    <citation type="journal article" date="2019" name="Int. J. Syst. Evol. Microbiol.">
        <title>The Global Catalogue of Microorganisms (GCM) 10K type strain sequencing project: providing services to taxonomists for standard genome sequencing and annotation.</title>
        <authorList>
            <consortium name="The Broad Institute Genomics Platform"/>
            <consortium name="The Broad Institute Genome Sequencing Center for Infectious Disease"/>
            <person name="Wu L."/>
            <person name="Ma J."/>
        </authorList>
    </citation>
    <scope>NUCLEOTIDE SEQUENCE [LARGE SCALE GENOMIC DNA]</scope>
    <source>
        <strain evidence="3">CGMCC 1.15474</strain>
    </source>
</reference>
<keyword evidence="1" id="KW-0732">Signal</keyword>
<organism evidence="2 3">
    <name type="scientific">Metabacillus endolithicus</name>
    <dbReference type="NCBI Taxonomy" id="1535204"/>
    <lineage>
        <taxon>Bacteria</taxon>
        <taxon>Bacillati</taxon>
        <taxon>Bacillota</taxon>
        <taxon>Bacilli</taxon>
        <taxon>Bacillales</taxon>
        <taxon>Bacillaceae</taxon>
        <taxon>Metabacillus</taxon>
    </lineage>
</organism>
<accession>A0ABW5C408</accession>
<dbReference type="EMBL" id="JBHUIK010000007">
    <property type="protein sequence ID" value="MFD2216556.1"/>
    <property type="molecule type" value="Genomic_DNA"/>
</dbReference>